<feature type="compositionally biased region" description="Low complexity" evidence="2">
    <location>
        <begin position="342"/>
        <end position="354"/>
    </location>
</feature>
<dbReference type="AlphaFoldDB" id="A0A7D5IWS1"/>
<protein>
    <submittedName>
        <fullName evidence="5">FHA domain-containing protein</fullName>
    </submittedName>
</protein>
<name>A0A7D5IWS1_9MICO</name>
<proteinExistence type="predicted"/>
<dbReference type="InterPro" id="IPR043739">
    <property type="entry name" value="DUF5684"/>
</dbReference>
<keyword evidence="1" id="KW-0597">Phosphoprotein</keyword>
<evidence type="ECO:0000256" key="2">
    <source>
        <dbReference type="SAM" id="MobiDB-lite"/>
    </source>
</evidence>
<dbReference type="InterPro" id="IPR000253">
    <property type="entry name" value="FHA_dom"/>
</dbReference>
<dbReference type="Proteomes" id="UP000509638">
    <property type="component" value="Chromosome"/>
</dbReference>
<evidence type="ECO:0000256" key="1">
    <source>
        <dbReference type="ARBA" id="ARBA00022553"/>
    </source>
</evidence>
<organism evidence="5 6">
    <name type="scientific">Microbacterium oleivorans</name>
    <dbReference type="NCBI Taxonomy" id="273677"/>
    <lineage>
        <taxon>Bacteria</taxon>
        <taxon>Bacillati</taxon>
        <taxon>Actinomycetota</taxon>
        <taxon>Actinomycetes</taxon>
        <taxon>Micrococcales</taxon>
        <taxon>Microbacteriaceae</taxon>
        <taxon>Microbacterium</taxon>
    </lineage>
</organism>
<sequence>MTSSANESLLILLVVLSTVLGAVLYVWTALALAGVFRKTGEEPWQAWVPGLNIAVVLRLGGFSPWLVLIGLVPVAGWVALAVLIVVAAHRIGRDFDAGPGMTVLAAVLFVVWASILGLGPARWRGRRPSATPAPWVFSPPLSEPDVRAEPGPASPPGLREPVAPPTIATPLLSPLHFRPEPLAGSGERSGSDPDADADADAAPRAPEREQAPAGLEPSPWAPPSPFAPSVRADVAAAAPARVTPIAPEAPEAATPAASGAAAAAAPAPVAPAPVAAGVEAADAPGGPQLRDATPGGAPATTTSGVDEESDDARWPSEIDDVSALSPSPFPSRAASDRPGVVPSFADPDAAASPHAGRRTWDAVPATPIARRAFGAAPDEFPELSDEVSAVVGAPAAGAPRTAEAAVPAQLRRAEAADDESEADHTVVVARRRVFWQLVLPDAAVVPLSADVVIVGRQPAPDPDFPRAQLVAIADGTRTVSKTHARLELRSGLWHITDLHSTNGVVLTSFLGTEIELEPGSDAPAGERFLLGDAELRIERPGA</sequence>
<keyword evidence="3" id="KW-0472">Membrane</keyword>
<dbReference type="Pfam" id="PF00498">
    <property type="entry name" value="FHA"/>
    <property type="match status" value="1"/>
</dbReference>
<feature type="compositionally biased region" description="Low complexity" evidence="2">
    <location>
        <begin position="278"/>
        <end position="302"/>
    </location>
</feature>
<dbReference type="CDD" id="cd00060">
    <property type="entry name" value="FHA"/>
    <property type="match status" value="1"/>
</dbReference>
<accession>A0A7D5IWS1</accession>
<keyword evidence="3" id="KW-0812">Transmembrane</keyword>
<feature type="region of interest" description="Disordered" evidence="2">
    <location>
        <begin position="278"/>
        <end position="360"/>
    </location>
</feature>
<evidence type="ECO:0000313" key="5">
    <source>
        <dbReference type="EMBL" id="QLD12182.1"/>
    </source>
</evidence>
<reference evidence="5 6" key="1">
    <citation type="submission" date="2020-06" db="EMBL/GenBank/DDBJ databases">
        <authorList>
            <person name="Jo H."/>
        </authorList>
    </citation>
    <scope>NUCLEOTIDE SEQUENCE [LARGE SCALE GENOMIC DNA]</scope>
    <source>
        <strain evidence="5 6">I46</strain>
    </source>
</reference>
<feature type="transmembrane region" description="Helical" evidence="3">
    <location>
        <begin position="100"/>
        <end position="119"/>
    </location>
</feature>
<evidence type="ECO:0000256" key="3">
    <source>
        <dbReference type="SAM" id="Phobius"/>
    </source>
</evidence>
<evidence type="ECO:0000259" key="4">
    <source>
        <dbReference type="PROSITE" id="PS50006"/>
    </source>
</evidence>
<dbReference type="RefSeq" id="WP_178012735.1">
    <property type="nucleotide sequence ID" value="NZ_CP058316.1"/>
</dbReference>
<dbReference type="EMBL" id="CP058316">
    <property type="protein sequence ID" value="QLD12182.1"/>
    <property type="molecule type" value="Genomic_DNA"/>
</dbReference>
<dbReference type="PROSITE" id="PS50006">
    <property type="entry name" value="FHA_DOMAIN"/>
    <property type="match status" value="1"/>
</dbReference>
<dbReference type="InterPro" id="IPR008984">
    <property type="entry name" value="SMAD_FHA_dom_sf"/>
</dbReference>
<feature type="domain" description="FHA" evidence="4">
    <location>
        <begin position="452"/>
        <end position="507"/>
    </location>
</feature>
<feature type="region of interest" description="Disordered" evidence="2">
    <location>
        <begin position="134"/>
        <end position="227"/>
    </location>
</feature>
<keyword evidence="3" id="KW-1133">Transmembrane helix</keyword>
<evidence type="ECO:0000313" key="6">
    <source>
        <dbReference type="Proteomes" id="UP000509638"/>
    </source>
</evidence>
<dbReference type="Gene3D" id="2.60.200.20">
    <property type="match status" value="1"/>
</dbReference>
<feature type="transmembrane region" description="Helical" evidence="3">
    <location>
        <begin position="9"/>
        <end position="36"/>
    </location>
</feature>
<gene>
    <name evidence="5" type="ORF">HW566_10615</name>
</gene>
<dbReference type="SUPFAM" id="SSF49879">
    <property type="entry name" value="SMAD/FHA domain"/>
    <property type="match status" value="1"/>
</dbReference>
<dbReference type="Pfam" id="PF18936">
    <property type="entry name" value="DUF5684"/>
    <property type="match status" value="1"/>
</dbReference>
<feature type="transmembrane region" description="Helical" evidence="3">
    <location>
        <begin position="65"/>
        <end position="88"/>
    </location>
</feature>